<evidence type="ECO:0008006" key="3">
    <source>
        <dbReference type="Google" id="ProtNLM"/>
    </source>
</evidence>
<dbReference type="AlphaFoldDB" id="A0A7C8RFD4"/>
<comment type="caution">
    <text evidence="1">The sequence shown here is derived from an EMBL/GenBank/DDBJ whole genome shotgun (WGS) entry which is preliminary data.</text>
</comment>
<dbReference type="PANTHER" id="PTHR42085">
    <property type="entry name" value="F-BOX DOMAIN-CONTAINING PROTEIN"/>
    <property type="match status" value="1"/>
</dbReference>
<dbReference type="Proteomes" id="UP000474640">
    <property type="component" value="Unassembled WGS sequence"/>
</dbReference>
<organism evidence="1 2">
    <name type="scientific">Orbilia oligospora</name>
    <name type="common">Nematode-trapping fungus</name>
    <name type="synonym">Arthrobotrys oligospora</name>
    <dbReference type="NCBI Taxonomy" id="2813651"/>
    <lineage>
        <taxon>Eukaryota</taxon>
        <taxon>Fungi</taxon>
        <taxon>Dikarya</taxon>
        <taxon>Ascomycota</taxon>
        <taxon>Pezizomycotina</taxon>
        <taxon>Orbiliomycetes</taxon>
        <taxon>Orbiliales</taxon>
        <taxon>Orbiliaceae</taxon>
        <taxon>Orbilia</taxon>
    </lineage>
</organism>
<gene>
    <name evidence="1" type="ORF">TWF970_011424</name>
</gene>
<dbReference type="PANTHER" id="PTHR42085:SF2">
    <property type="entry name" value="F-BOX DOMAIN-CONTAINING PROTEIN"/>
    <property type="match status" value="1"/>
</dbReference>
<sequence>MSSSFPFLALPLELRNEIYKYLVYTPAQPVPYPLQLQNPPPYSPIFLNLSIFRVNKQVHSEATRIFYSTTTFTIRILLSDWQTLPTNTAASRSQFQVIYEDPWSEVIYTYDEEGRIWYTGFQSYGPGPNVCKFVEDTEIESTPSPRYRGLIRHIRVDILDTRISMRRREIYKITDQARGRVRKILMPFAYRLQQILSDAGKDVEVEINLISQIFVKECPGGGNGNVLRFPSNYKQTSDVLGLYKELIETTWPYTIGPWRFKLNLPQEIEQEYFGLGKEVIKWCNENDEVSEEEKAEFRIMKTMFPYVWVMEKGRFVVMDENSDPWVDHEMFF</sequence>
<protein>
    <recommendedName>
        <fullName evidence="3">F-box domain-containing protein</fullName>
    </recommendedName>
</protein>
<evidence type="ECO:0000313" key="1">
    <source>
        <dbReference type="EMBL" id="KAF3284205.1"/>
    </source>
</evidence>
<dbReference type="InterPro" id="IPR038883">
    <property type="entry name" value="AN11006-like"/>
</dbReference>
<proteinExistence type="predicted"/>
<accession>A0A7C8RFD4</accession>
<dbReference type="EMBL" id="JAABOJ010000009">
    <property type="protein sequence ID" value="KAF3284205.1"/>
    <property type="molecule type" value="Genomic_DNA"/>
</dbReference>
<reference evidence="1 2" key="1">
    <citation type="submission" date="2020-01" db="EMBL/GenBank/DDBJ databases">
        <authorList>
            <person name="Palmer J.M."/>
        </authorList>
    </citation>
    <scope>NUCLEOTIDE SEQUENCE [LARGE SCALE GENOMIC DNA]</scope>
    <source>
        <strain evidence="1 2">TWF970</strain>
    </source>
</reference>
<name>A0A7C8RFD4_ORBOL</name>
<dbReference type="OrthoDB" id="62952at2759"/>
<evidence type="ECO:0000313" key="2">
    <source>
        <dbReference type="Proteomes" id="UP000474640"/>
    </source>
</evidence>